<evidence type="ECO:0000256" key="5">
    <source>
        <dbReference type="ARBA" id="ARBA00023136"/>
    </source>
</evidence>
<keyword evidence="3" id="KW-0812">Transmembrane</keyword>
<proteinExistence type="predicted"/>
<name>A0A0N4ZTT2_PARTI</name>
<evidence type="ECO:0000256" key="2">
    <source>
        <dbReference type="ARBA" id="ARBA00022475"/>
    </source>
</evidence>
<keyword evidence="5" id="KW-0472">Membrane</keyword>
<evidence type="ECO:0000256" key="1">
    <source>
        <dbReference type="ARBA" id="ARBA00004651"/>
    </source>
</evidence>
<keyword evidence="4" id="KW-1133">Transmembrane helix</keyword>
<protein>
    <submittedName>
        <fullName evidence="7">Flg_bbr_C domain-containing protein</fullName>
    </submittedName>
</protein>
<reference evidence="7" key="1">
    <citation type="submission" date="2017-02" db="UniProtKB">
        <authorList>
            <consortium name="WormBaseParasite"/>
        </authorList>
    </citation>
    <scope>IDENTIFICATION</scope>
</reference>
<dbReference type="GO" id="GO:0005886">
    <property type="term" value="C:plasma membrane"/>
    <property type="evidence" value="ECO:0007669"/>
    <property type="project" value="UniProtKB-SubCell"/>
</dbReference>
<dbReference type="STRING" id="131310.A0A0N4ZTT2"/>
<sequence length="139" mass="15343">AGELAKQLSERIGKIMQDRQSLSINSGDTSISKSKQLDYAVPPSTISSLSSGTVVGLVADTPNQKIELKAFHSAIQNDHEALKKEDESHVPIPIIRQVDNEMVQQNFLLIKEEVKSIVENEIDRMMSDPELAHLVLEAP</sequence>
<dbReference type="PANTHER" id="PTHR37937">
    <property type="entry name" value="CONJUGATIVE TRANSFER: DNA TRANSPORT"/>
    <property type="match status" value="1"/>
</dbReference>
<evidence type="ECO:0000313" key="6">
    <source>
        <dbReference type="Proteomes" id="UP000038045"/>
    </source>
</evidence>
<accession>A0A0N4ZTT2</accession>
<evidence type="ECO:0000313" key="7">
    <source>
        <dbReference type="WBParaSite" id="PTRK_0001191000.1"/>
    </source>
</evidence>
<keyword evidence="6" id="KW-1185">Reference proteome</keyword>
<dbReference type="PANTHER" id="PTHR37937:SF1">
    <property type="entry name" value="CONJUGATIVE TRANSFER: DNA TRANSPORT"/>
    <property type="match status" value="1"/>
</dbReference>
<organism evidence="6 7">
    <name type="scientific">Parastrongyloides trichosuri</name>
    <name type="common">Possum-specific nematode worm</name>
    <dbReference type="NCBI Taxonomy" id="131310"/>
    <lineage>
        <taxon>Eukaryota</taxon>
        <taxon>Metazoa</taxon>
        <taxon>Ecdysozoa</taxon>
        <taxon>Nematoda</taxon>
        <taxon>Chromadorea</taxon>
        <taxon>Rhabditida</taxon>
        <taxon>Tylenchina</taxon>
        <taxon>Panagrolaimomorpha</taxon>
        <taxon>Strongyloidoidea</taxon>
        <taxon>Strongyloididae</taxon>
        <taxon>Parastrongyloides</taxon>
    </lineage>
</organism>
<dbReference type="Proteomes" id="UP000038045">
    <property type="component" value="Unplaced"/>
</dbReference>
<evidence type="ECO:0000256" key="4">
    <source>
        <dbReference type="ARBA" id="ARBA00022989"/>
    </source>
</evidence>
<keyword evidence="2" id="KW-1003">Cell membrane</keyword>
<dbReference type="AlphaFoldDB" id="A0A0N4ZTT2"/>
<evidence type="ECO:0000256" key="3">
    <source>
        <dbReference type="ARBA" id="ARBA00022692"/>
    </source>
</evidence>
<dbReference type="WBParaSite" id="PTRK_0001191000.1">
    <property type="protein sequence ID" value="PTRK_0001191000.1"/>
    <property type="gene ID" value="PTRK_0001191000"/>
</dbReference>
<dbReference type="InterPro" id="IPR051539">
    <property type="entry name" value="T4SS-coupling_protein"/>
</dbReference>
<comment type="subcellular location">
    <subcellularLocation>
        <location evidence="1">Cell membrane</location>
        <topology evidence="1">Multi-pass membrane protein</topology>
    </subcellularLocation>
</comment>